<dbReference type="AlphaFoldDB" id="A0A0W8FLL9"/>
<protein>
    <submittedName>
        <fullName evidence="2">Uncharacterized protein</fullName>
    </submittedName>
</protein>
<comment type="caution">
    <text evidence="2">The sequence shown here is derived from an EMBL/GenBank/DDBJ whole genome shotgun (WGS) entry which is preliminary data.</text>
</comment>
<evidence type="ECO:0000313" key="2">
    <source>
        <dbReference type="EMBL" id="KUG21771.1"/>
    </source>
</evidence>
<evidence type="ECO:0000256" key="1">
    <source>
        <dbReference type="SAM" id="MobiDB-lite"/>
    </source>
</evidence>
<feature type="region of interest" description="Disordered" evidence="1">
    <location>
        <begin position="1"/>
        <end position="24"/>
    </location>
</feature>
<accession>A0A0W8FLL9</accession>
<name>A0A0W8FLL9_9ZZZZ</name>
<proteinExistence type="predicted"/>
<dbReference type="EMBL" id="LNQE01001023">
    <property type="protein sequence ID" value="KUG21771.1"/>
    <property type="molecule type" value="Genomic_DNA"/>
</dbReference>
<gene>
    <name evidence="2" type="ORF">ASZ90_008476</name>
</gene>
<organism evidence="2">
    <name type="scientific">hydrocarbon metagenome</name>
    <dbReference type="NCBI Taxonomy" id="938273"/>
    <lineage>
        <taxon>unclassified sequences</taxon>
        <taxon>metagenomes</taxon>
        <taxon>ecological metagenomes</taxon>
    </lineage>
</organism>
<reference evidence="2" key="1">
    <citation type="journal article" date="2015" name="Proc. Natl. Acad. Sci. U.S.A.">
        <title>Networks of energetic and metabolic interactions define dynamics in microbial communities.</title>
        <authorList>
            <person name="Embree M."/>
            <person name="Liu J.K."/>
            <person name="Al-Bassam M.M."/>
            <person name="Zengler K."/>
        </authorList>
    </citation>
    <scope>NUCLEOTIDE SEQUENCE</scope>
</reference>
<sequence length="41" mass="4583">MAVNEQRLEKDQGLQRGGREDGSGKRAVNLIRKGILFILCL</sequence>